<dbReference type="SUPFAM" id="SSF88659">
    <property type="entry name" value="Sigma3 and sigma4 domains of RNA polymerase sigma factors"/>
    <property type="match status" value="1"/>
</dbReference>
<dbReference type="EMBL" id="NKHD01000006">
    <property type="protein sequence ID" value="OXT09114.1"/>
    <property type="molecule type" value="Genomic_DNA"/>
</dbReference>
<dbReference type="Gene3D" id="1.10.1740.10">
    <property type="match status" value="1"/>
</dbReference>
<protein>
    <submittedName>
        <fullName evidence="7">RNA polymerase sigma factor, sigma-70 family protein</fullName>
    </submittedName>
    <submittedName>
        <fullName evidence="8">Sigma-70 family RNA polymerase sigma factor</fullName>
    </submittedName>
</protein>
<evidence type="ECO:0000259" key="5">
    <source>
        <dbReference type="Pfam" id="PF04545"/>
    </source>
</evidence>
<evidence type="ECO:0000313" key="8">
    <source>
        <dbReference type="EMBL" id="OXT09114.1"/>
    </source>
</evidence>
<dbReference type="InterPro" id="IPR013324">
    <property type="entry name" value="RNA_pol_sigma_r3/r4-like"/>
</dbReference>
<dbReference type="GO" id="GO:0006352">
    <property type="term" value="P:DNA-templated transcription initiation"/>
    <property type="evidence" value="ECO:0007669"/>
    <property type="project" value="InterPro"/>
</dbReference>
<evidence type="ECO:0000259" key="6">
    <source>
        <dbReference type="Pfam" id="PF12645"/>
    </source>
</evidence>
<dbReference type="GO" id="GO:0016987">
    <property type="term" value="F:sigma factor activity"/>
    <property type="evidence" value="ECO:0007669"/>
    <property type="project" value="UniProtKB-KW"/>
</dbReference>
<dbReference type="NCBIfam" id="TIGR02937">
    <property type="entry name" value="sigma70-ECF"/>
    <property type="match status" value="1"/>
</dbReference>
<dbReference type="PANTHER" id="PTHR30385">
    <property type="entry name" value="SIGMA FACTOR F FLAGELLAR"/>
    <property type="match status" value="1"/>
</dbReference>
<dbReference type="SUPFAM" id="SSF88946">
    <property type="entry name" value="Sigma2 domain of RNA polymerase sigma factors"/>
    <property type="match status" value="1"/>
</dbReference>
<dbReference type="EMBL" id="CP016893">
    <property type="protein sequence ID" value="AST58258.1"/>
    <property type="molecule type" value="Genomic_DNA"/>
</dbReference>
<evidence type="ECO:0000313" key="7">
    <source>
        <dbReference type="EMBL" id="AST58258.1"/>
    </source>
</evidence>
<keyword evidence="2" id="KW-0731">Sigma factor</keyword>
<dbReference type="GO" id="GO:0003677">
    <property type="term" value="F:DNA binding"/>
    <property type="evidence" value="ECO:0007669"/>
    <property type="project" value="UniProtKB-KW"/>
</dbReference>
<accession>A0A231VM19</accession>
<feature type="domain" description="RNA polymerase sigma-70 region 4" evidence="5">
    <location>
        <begin position="131"/>
        <end position="179"/>
    </location>
</feature>
<dbReference type="InterPro" id="IPR007630">
    <property type="entry name" value="RNA_pol_sigma70_r4"/>
</dbReference>
<keyword evidence="3" id="KW-0238">DNA-binding</keyword>
<evidence type="ECO:0000256" key="3">
    <source>
        <dbReference type="ARBA" id="ARBA00023125"/>
    </source>
</evidence>
<feature type="domain" description="Helix-turn-helix conjugative transposon-like" evidence="6">
    <location>
        <begin position="6"/>
        <end position="61"/>
    </location>
</feature>
<dbReference type="InterPro" id="IPR024760">
    <property type="entry name" value="HTH_dom_conjug_TS-like"/>
</dbReference>
<evidence type="ECO:0000256" key="4">
    <source>
        <dbReference type="ARBA" id="ARBA00023163"/>
    </source>
</evidence>
<dbReference type="Pfam" id="PF12645">
    <property type="entry name" value="HTH_16"/>
    <property type="match status" value="1"/>
</dbReference>
<dbReference type="InterPro" id="IPR013325">
    <property type="entry name" value="RNA_pol_sigma_r2"/>
</dbReference>
<gene>
    <name evidence="8" type="ORF">CE561_02875</name>
    <name evidence="7" type="ORF">Thert_02347</name>
</gene>
<keyword evidence="1" id="KW-0805">Transcription regulation</keyword>
<evidence type="ECO:0000256" key="1">
    <source>
        <dbReference type="ARBA" id="ARBA00023015"/>
    </source>
</evidence>
<reference evidence="7 9" key="1">
    <citation type="submission" date="2016-08" db="EMBL/GenBank/DDBJ databases">
        <title>A novel genetic cassette of butanologenic Thermoanaerobacterium thermosaccharolyticum that directly convert cellulose to butanol.</title>
        <authorList>
            <person name="Li T."/>
            <person name="He J."/>
        </authorList>
    </citation>
    <scope>NUCLEOTIDE SEQUENCE [LARGE SCALE GENOMIC DNA]</scope>
    <source>
        <strain evidence="7 9">TG57</strain>
    </source>
</reference>
<dbReference type="Gene3D" id="1.10.10.10">
    <property type="entry name" value="Winged helix-like DNA-binding domain superfamily/Winged helix DNA-binding domain"/>
    <property type="match status" value="1"/>
</dbReference>
<reference evidence="8 10" key="2">
    <citation type="submission" date="2017-06" db="EMBL/GenBank/DDBJ databases">
        <title>Isolation and characterization of a thermophilic and butanogenic Thermoanaerobacterium thermosaccharolyticum M5 capable of efficient degradation of hemicellulose.</title>
        <authorList>
            <person name="Xin F."/>
            <person name="Jiang Y."/>
        </authorList>
    </citation>
    <scope>NUCLEOTIDE SEQUENCE [LARGE SCALE GENOMIC DNA]</scope>
    <source>
        <strain evidence="8 10">M5</strain>
    </source>
</reference>
<evidence type="ECO:0000313" key="9">
    <source>
        <dbReference type="Proteomes" id="UP000214975"/>
    </source>
</evidence>
<name>A0A231VM19_THETR</name>
<dbReference type="CDD" id="cd06171">
    <property type="entry name" value="Sigma70_r4"/>
    <property type="match status" value="1"/>
</dbReference>
<sequence>MISYNELCFKAKSGDEKSTVEILDKFNPLLISLAKKFPYDDFNDMLQDGREVLILAIKEFDEKKGKEFIGYANMRLKFYFMGMHRKKKPNLSLNSSAGDDEDEIIDLIESDGLSPEEEFFKCVSIKNLKDALNSLTEKQKRIISLYFFRGKSLVEIANEIGIGYQSAVKLKNRAIERLRFVIKNDIIM</sequence>
<evidence type="ECO:0000256" key="2">
    <source>
        <dbReference type="ARBA" id="ARBA00023082"/>
    </source>
</evidence>
<dbReference type="Pfam" id="PF04545">
    <property type="entry name" value="Sigma70_r4"/>
    <property type="match status" value="1"/>
</dbReference>
<dbReference type="Proteomes" id="UP000214975">
    <property type="component" value="Chromosome"/>
</dbReference>
<dbReference type="InterPro" id="IPR036388">
    <property type="entry name" value="WH-like_DNA-bd_sf"/>
</dbReference>
<keyword evidence="4" id="KW-0804">Transcription</keyword>
<evidence type="ECO:0000313" key="10">
    <source>
        <dbReference type="Proteomes" id="UP000215301"/>
    </source>
</evidence>
<dbReference type="RefSeq" id="WP_015311108.1">
    <property type="nucleotide sequence ID" value="NZ_CP016893.1"/>
</dbReference>
<proteinExistence type="predicted"/>
<dbReference type="InterPro" id="IPR014284">
    <property type="entry name" value="RNA_pol_sigma-70_dom"/>
</dbReference>
<dbReference type="Proteomes" id="UP000215301">
    <property type="component" value="Unassembled WGS sequence"/>
</dbReference>
<dbReference type="AlphaFoldDB" id="A0A231VM19"/>
<organism evidence="8 10">
    <name type="scientific">Thermoanaerobacterium thermosaccharolyticum</name>
    <name type="common">Clostridium thermosaccharolyticum</name>
    <dbReference type="NCBI Taxonomy" id="1517"/>
    <lineage>
        <taxon>Bacteria</taxon>
        <taxon>Bacillati</taxon>
        <taxon>Bacillota</taxon>
        <taxon>Clostridia</taxon>
        <taxon>Thermoanaerobacterales</taxon>
        <taxon>Thermoanaerobacteraceae</taxon>
        <taxon>Thermoanaerobacterium</taxon>
    </lineage>
</organism>